<dbReference type="CDD" id="cd12148">
    <property type="entry name" value="fungal_TF_MHR"/>
    <property type="match status" value="1"/>
</dbReference>
<keyword evidence="9" id="KW-1185">Reference proteome</keyword>
<feature type="compositionally biased region" description="Polar residues" evidence="6">
    <location>
        <begin position="81"/>
        <end position="97"/>
    </location>
</feature>
<dbReference type="Gene3D" id="4.10.240.10">
    <property type="entry name" value="Zn(2)-C6 fungal-type DNA-binding domain"/>
    <property type="match status" value="1"/>
</dbReference>
<feature type="domain" description="Zn(2)-C6 fungal-type" evidence="7">
    <location>
        <begin position="19"/>
        <end position="50"/>
    </location>
</feature>
<sequence length="692" mass="76534">MATAESLPQKPLLGSAPVACSACRRLKMRCIGADKPPCVRCSRTGRNCVVHASRRGQQQSANSLRKRQPPVSSPPPDALYQQASQSTTCAATGSVQRSPLAHPTSPPAYSLQSPSYKSGRVSPASTSRPDQNVSSSLPSVYSSSPLDVLDSVASQQPLPEPWSQLESDGNAAPLGSSSRRNPNDIPDTTLVELIEFFREKILYYVPVIDDADLRDSLYVVKHKRPLAYCASFVASQFIPGSTSVREQLIWPISEFIRATSGPLAENENIVWTQLQAFAILYAYRPAADMFHVASAPRAPGFLNHWVLKYSIEAFALRAGLHRSIDGLKTLLQQSPTDISVSPAFQRYVYWLWLVTMSHHFSLMTRTPPTIREDSTISSAVDLLRDVPKPTRVTRILAEVDLYMLWQQAGRSAPGLAEWWCKPSGAMNMEEVAAVLEDMEGALEVWGQRWGLRGESNMTISNVDVSRNGAVDFHFQSTRFCISTFGTRYILEKARSALDAHTASRRALAQVARESVVKSVEAAHACSRCLMDIPPLRRENIRYMADFGYALIAFCCLYIIQACELFGPTLPNPTKYLDSVEEVATFMREMAVANNTTPQFYGNSILQQLKRVPRNTEYSAVDNQLWPEQHERAATSRATISQSPAASISGGYQVRMATFDDLPEADGPEGFSRPSPQLSNCPIFDPSWGTLLR</sequence>
<protein>
    <recommendedName>
        <fullName evidence="7">Zn(2)-C6 fungal-type domain-containing protein</fullName>
    </recommendedName>
</protein>
<evidence type="ECO:0000256" key="5">
    <source>
        <dbReference type="ARBA" id="ARBA00023242"/>
    </source>
</evidence>
<proteinExistence type="predicted"/>
<dbReference type="SMART" id="SM00066">
    <property type="entry name" value="GAL4"/>
    <property type="match status" value="1"/>
</dbReference>
<feature type="region of interest" description="Disordered" evidence="6">
    <location>
        <begin position="155"/>
        <end position="184"/>
    </location>
</feature>
<dbReference type="PROSITE" id="PS50048">
    <property type="entry name" value="ZN2_CY6_FUNGAL_2"/>
    <property type="match status" value="1"/>
</dbReference>
<dbReference type="CDD" id="cd00067">
    <property type="entry name" value="GAL4"/>
    <property type="match status" value="1"/>
</dbReference>
<organism evidence="8 9">
    <name type="scientific">Cladophialophora immunda</name>
    <dbReference type="NCBI Taxonomy" id="569365"/>
    <lineage>
        <taxon>Eukaryota</taxon>
        <taxon>Fungi</taxon>
        <taxon>Dikarya</taxon>
        <taxon>Ascomycota</taxon>
        <taxon>Pezizomycotina</taxon>
        <taxon>Eurotiomycetes</taxon>
        <taxon>Chaetothyriomycetidae</taxon>
        <taxon>Chaetothyriales</taxon>
        <taxon>Herpotrichiellaceae</taxon>
        <taxon>Cladophialophora</taxon>
    </lineage>
</organism>
<evidence type="ECO:0000259" key="7">
    <source>
        <dbReference type="PROSITE" id="PS50048"/>
    </source>
</evidence>
<evidence type="ECO:0000256" key="6">
    <source>
        <dbReference type="SAM" id="MobiDB-lite"/>
    </source>
</evidence>
<evidence type="ECO:0000313" key="9">
    <source>
        <dbReference type="Proteomes" id="UP000054466"/>
    </source>
</evidence>
<dbReference type="InterPro" id="IPR051089">
    <property type="entry name" value="prtT"/>
</dbReference>
<dbReference type="PROSITE" id="PS00463">
    <property type="entry name" value="ZN2_CY6_FUNGAL_1"/>
    <property type="match status" value="1"/>
</dbReference>
<dbReference type="InterPro" id="IPR001138">
    <property type="entry name" value="Zn2Cys6_DnaBD"/>
</dbReference>
<reference evidence="8 9" key="1">
    <citation type="submission" date="2015-01" db="EMBL/GenBank/DDBJ databases">
        <title>The Genome Sequence of Cladophialophora immunda CBS83496.</title>
        <authorList>
            <consortium name="The Broad Institute Genomics Platform"/>
            <person name="Cuomo C."/>
            <person name="de Hoog S."/>
            <person name="Gorbushina A."/>
            <person name="Stielow B."/>
            <person name="Teixiera M."/>
            <person name="Abouelleil A."/>
            <person name="Chapman S.B."/>
            <person name="Priest M."/>
            <person name="Young S.K."/>
            <person name="Wortman J."/>
            <person name="Nusbaum C."/>
            <person name="Birren B."/>
        </authorList>
    </citation>
    <scope>NUCLEOTIDE SEQUENCE [LARGE SCALE GENOMIC DNA]</scope>
    <source>
        <strain evidence="8 9">CBS 83496</strain>
    </source>
</reference>
<feature type="compositionally biased region" description="Polar residues" evidence="6">
    <location>
        <begin position="123"/>
        <end position="132"/>
    </location>
</feature>
<dbReference type="GeneID" id="27349776"/>
<dbReference type="RefSeq" id="XP_016245115.1">
    <property type="nucleotide sequence ID" value="XM_016397924.1"/>
</dbReference>
<dbReference type="GO" id="GO:0008270">
    <property type="term" value="F:zinc ion binding"/>
    <property type="evidence" value="ECO:0007669"/>
    <property type="project" value="InterPro"/>
</dbReference>
<dbReference type="VEuPathDB" id="FungiDB:PV07_10582"/>
<dbReference type="SUPFAM" id="SSF57701">
    <property type="entry name" value="Zn2/Cys6 DNA-binding domain"/>
    <property type="match status" value="1"/>
</dbReference>
<feature type="region of interest" description="Disordered" evidence="6">
    <location>
        <begin position="52"/>
        <end position="140"/>
    </location>
</feature>
<evidence type="ECO:0000256" key="1">
    <source>
        <dbReference type="ARBA" id="ARBA00004123"/>
    </source>
</evidence>
<keyword evidence="4" id="KW-0804">Transcription</keyword>
<comment type="subcellular location">
    <subcellularLocation>
        <location evidence="1">Nucleus</location>
    </subcellularLocation>
</comment>
<evidence type="ECO:0000256" key="2">
    <source>
        <dbReference type="ARBA" id="ARBA00023015"/>
    </source>
</evidence>
<evidence type="ECO:0000256" key="3">
    <source>
        <dbReference type="ARBA" id="ARBA00023125"/>
    </source>
</evidence>
<dbReference type="AlphaFoldDB" id="A0A0D2CMW0"/>
<dbReference type="HOGENOM" id="CLU_023585_0_0_1"/>
<dbReference type="GO" id="GO:0000976">
    <property type="term" value="F:transcription cis-regulatory region binding"/>
    <property type="evidence" value="ECO:0007669"/>
    <property type="project" value="TreeGrafter"/>
</dbReference>
<dbReference type="EMBL" id="KN847045">
    <property type="protein sequence ID" value="KIW24899.1"/>
    <property type="molecule type" value="Genomic_DNA"/>
</dbReference>
<dbReference type="GO" id="GO:0000981">
    <property type="term" value="F:DNA-binding transcription factor activity, RNA polymerase II-specific"/>
    <property type="evidence" value="ECO:0007669"/>
    <property type="project" value="InterPro"/>
</dbReference>
<gene>
    <name evidence="8" type="ORF">PV07_10582</name>
</gene>
<evidence type="ECO:0000313" key="8">
    <source>
        <dbReference type="EMBL" id="KIW24899.1"/>
    </source>
</evidence>
<evidence type="ECO:0000256" key="4">
    <source>
        <dbReference type="ARBA" id="ARBA00023163"/>
    </source>
</evidence>
<dbReference type="Pfam" id="PF00172">
    <property type="entry name" value="Zn_clus"/>
    <property type="match status" value="1"/>
</dbReference>
<dbReference type="InterPro" id="IPR036864">
    <property type="entry name" value="Zn2-C6_fun-type_DNA-bd_sf"/>
</dbReference>
<dbReference type="PANTHER" id="PTHR31845">
    <property type="entry name" value="FINGER DOMAIN PROTEIN, PUTATIVE-RELATED"/>
    <property type="match status" value="1"/>
</dbReference>
<keyword evidence="3" id="KW-0238">DNA-binding</keyword>
<keyword evidence="5" id="KW-0539">Nucleus</keyword>
<dbReference type="GO" id="GO:0005634">
    <property type="term" value="C:nucleus"/>
    <property type="evidence" value="ECO:0007669"/>
    <property type="project" value="UniProtKB-SubCell"/>
</dbReference>
<keyword evidence="2" id="KW-0805">Transcription regulation</keyword>
<dbReference type="PANTHER" id="PTHR31845:SF33">
    <property type="entry name" value="ZN(II)2CYS6 TRANSCRIPTION FACTOR (EUROFUNG)"/>
    <property type="match status" value="1"/>
</dbReference>
<accession>A0A0D2CMW0</accession>
<name>A0A0D2CMW0_9EURO</name>
<dbReference type="OrthoDB" id="39175at2759"/>
<dbReference type="Proteomes" id="UP000054466">
    <property type="component" value="Unassembled WGS sequence"/>
</dbReference>